<accession>E7FUX6</accession>
<reference evidence="2" key="1">
    <citation type="submission" date="2011-01" db="EMBL/GenBank/DDBJ databases">
        <authorList>
            <person name="Muzny D."/>
            <person name="Qin X."/>
            <person name="Buhay C."/>
            <person name="Dugan-Rocha S."/>
            <person name="Ding Y."/>
            <person name="Chen G."/>
            <person name="Hawes A."/>
            <person name="Holder M."/>
            <person name="Jhangiani S."/>
            <person name="Johnson A."/>
            <person name="Khan Z."/>
            <person name="Li Z."/>
            <person name="Liu W."/>
            <person name="Liu X."/>
            <person name="Perez L."/>
            <person name="Shen H."/>
            <person name="Wang Q."/>
            <person name="Watt J."/>
            <person name="Xi L."/>
            <person name="Xin Y."/>
            <person name="Zhou J."/>
            <person name="Deng J."/>
            <person name="Jiang H."/>
            <person name="Liu Y."/>
            <person name="Qu J."/>
            <person name="Song X.-Z."/>
            <person name="Zhang L."/>
            <person name="Villasana D."/>
            <person name="Johnson A."/>
            <person name="Liu J."/>
            <person name="Liyanage D."/>
            <person name="Lorensuhewa L."/>
            <person name="Robinson T."/>
            <person name="Song A."/>
            <person name="Song B.-B."/>
            <person name="Dinh H."/>
            <person name="Thornton R."/>
            <person name="Coyle M."/>
            <person name="Francisco L."/>
            <person name="Jackson L."/>
            <person name="Javaid M."/>
            <person name="Korchina V."/>
            <person name="Kovar C."/>
            <person name="Mata R."/>
            <person name="Mathew T."/>
            <person name="Ngo R."/>
            <person name="Nguyen L."/>
            <person name="Nguyen N."/>
            <person name="Okwuonu G."/>
            <person name="Ongeri F."/>
            <person name="Pham C."/>
            <person name="Simmons D."/>
            <person name="Wilczek-Boney K."/>
            <person name="Hale W."/>
            <person name="Jakkamsetti A."/>
            <person name="Pham P."/>
            <person name="Ruth R."/>
            <person name="San Lucas F."/>
            <person name="Warren J."/>
            <person name="Zhang J."/>
            <person name="Zhao Z."/>
            <person name="Zhou C."/>
            <person name="Zhu D."/>
            <person name="Lee S."/>
            <person name="Bess C."/>
            <person name="Blankenburg K."/>
            <person name="Forbes L."/>
            <person name="Fu Q."/>
            <person name="Gubbala S."/>
            <person name="Hirani K."/>
            <person name="Jayaseelan J.C."/>
            <person name="Lara F."/>
            <person name="Munidasa M."/>
            <person name="Palculict T."/>
            <person name="Patil S."/>
            <person name="Pu L.-L."/>
            <person name="Saada N."/>
            <person name="Tang L."/>
            <person name="Weissenberger G."/>
            <person name="Zhu Y."/>
            <person name="Hemphill L."/>
            <person name="Shang Y."/>
            <person name="Youmans B."/>
            <person name="Ayvaz T."/>
            <person name="Ross M."/>
            <person name="Santibanez J."/>
            <person name="Aqrawi P."/>
            <person name="Gross S."/>
            <person name="Joshi V."/>
            <person name="Fowler G."/>
            <person name="Nazareth L."/>
            <person name="Reid J."/>
            <person name="Worley K."/>
            <person name="Petrosino J."/>
            <person name="Highlander S."/>
            <person name="Gibbs R."/>
        </authorList>
    </citation>
    <scope>NUCLEOTIDE SEQUENCE [LARGE SCALE GENOMIC DNA]</scope>
    <source>
        <strain evidence="2">ATCC 19414</strain>
    </source>
</reference>
<name>E7FUX6_ERYRH</name>
<dbReference type="SUPFAM" id="SSF53067">
    <property type="entry name" value="Actin-like ATPase domain"/>
    <property type="match status" value="1"/>
</dbReference>
<dbReference type="PANTHER" id="PTHR32432:SF4">
    <property type="entry name" value="CELL DIVISION PROTEIN FTSA"/>
    <property type="match status" value="1"/>
</dbReference>
<evidence type="ECO:0000313" key="3">
    <source>
        <dbReference type="Proteomes" id="UP000003028"/>
    </source>
</evidence>
<protein>
    <submittedName>
        <fullName evidence="2">Cell division protein FtsA</fullName>
    </submittedName>
</protein>
<gene>
    <name evidence="2" type="ORF">HMPREF0357_10561</name>
</gene>
<dbReference type="GO" id="GO:0032153">
    <property type="term" value="C:cell division site"/>
    <property type="evidence" value="ECO:0007669"/>
    <property type="project" value="TreeGrafter"/>
</dbReference>
<dbReference type="PANTHER" id="PTHR32432">
    <property type="entry name" value="CELL DIVISION PROTEIN FTSA-RELATED"/>
    <property type="match status" value="1"/>
</dbReference>
<dbReference type="AlphaFoldDB" id="E7FUX6"/>
<organism evidence="2 3">
    <name type="scientific">Erysipelothrix rhusiopathiae ATCC 19414</name>
    <dbReference type="NCBI Taxonomy" id="525280"/>
    <lineage>
        <taxon>Bacteria</taxon>
        <taxon>Bacillati</taxon>
        <taxon>Bacillota</taxon>
        <taxon>Erysipelotrichia</taxon>
        <taxon>Erysipelotrichales</taxon>
        <taxon>Erysipelotrichaceae</taxon>
        <taxon>Erysipelothrix</taxon>
    </lineage>
</organism>
<keyword evidence="3" id="KW-1185">Reference proteome</keyword>
<dbReference type="GO" id="GO:0009898">
    <property type="term" value="C:cytoplasmic side of plasma membrane"/>
    <property type="evidence" value="ECO:0007669"/>
    <property type="project" value="TreeGrafter"/>
</dbReference>
<dbReference type="Proteomes" id="UP000003028">
    <property type="component" value="Unassembled WGS sequence"/>
</dbReference>
<sequence length="420" mass="47254">MIIAQGGSLMEKQIIAALEIADHEVRLLVGQFFNGRLNILKVERVPHLGVAGYSIMSETHVVDSIKKAIENASRNLGVVIKQVLLLVPGVHMKRINKQLRVPITGRISENDVKRAYKELLNVKAPEGHILTNVLMSKYFVNGSSTRKLPLNERCESLTIEADCYFGKQSIIFPYVSCVEKSGLKIIDIVLDDIGFAKEASLFEASIDKPIVALTLGEKLTKLSLFSKGILLSNDYIDRGFEVFMKKIERTLKVPTDVVHRLLYFNIDLNNENPKDDPIFIWSTKSTSHTLSQVDLMNLVADDIHKFVGEICSSCDPIFENLGEPRFIISGEAAEISGVTDCIEKITEAEAVTYRSTTFGVKDYGLTSLVGAFYFYKDQSIFRDVTLSSVDEDEFKRVVLQYEKDEDDSITQKLKSMFFER</sequence>
<feature type="domain" description="SHS2" evidence="1">
    <location>
        <begin position="15"/>
        <end position="190"/>
    </location>
</feature>
<dbReference type="InterPro" id="IPR043129">
    <property type="entry name" value="ATPase_NBD"/>
</dbReference>
<dbReference type="Gene3D" id="3.30.1490.300">
    <property type="match status" value="1"/>
</dbReference>
<evidence type="ECO:0000259" key="1">
    <source>
        <dbReference type="SMART" id="SM00842"/>
    </source>
</evidence>
<dbReference type="Gene3D" id="3.30.420.40">
    <property type="match status" value="2"/>
</dbReference>
<dbReference type="STRING" id="1648.A2I91_04405"/>
<comment type="caution">
    <text evidence="2">The sequence shown here is derived from an EMBL/GenBank/DDBJ whole genome shotgun (WGS) entry which is preliminary data.</text>
</comment>
<dbReference type="EMBL" id="ACLK02000001">
    <property type="protein sequence ID" value="EFY09766.1"/>
    <property type="molecule type" value="Genomic_DNA"/>
</dbReference>
<keyword evidence="2" id="KW-0132">Cell division</keyword>
<dbReference type="SMART" id="SM00842">
    <property type="entry name" value="FtsA"/>
    <property type="match status" value="1"/>
</dbReference>
<keyword evidence="2" id="KW-0131">Cell cycle</keyword>
<proteinExistence type="predicted"/>
<dbReference type="GO" id="GO:0051301">
    <property type="term" value="P:cell division"/>
    <property type="evidence" value="ECO:0007669"/>
    <property type="project" value="UniProtKB-KW"/>
</dbReference>
<dbReference type="InterPro" id="IPR050696">
    <property type="entry name" value="FtsA/MreB"/>
</dbReference>
<evidence type="ECO:0000313" key="2">
    <source>
        <dbReference type="EMBL" id="EFY09766.1"/>
    </source>
</evidence>
<dbReference type="InterPro" id="IPR003494">
    <property type="entry name" value="SHS2_FtsA"/>
</dbReference>